<dbReference type="CDD" id="cd02209">
    <property type="entry name" value="cupin_XRE_C"/>
    <property type="match status" value="1"/>
</dbReference>
<dbReference type="Gene3D" id="1.10.260.40">
    <property type="entry name" value="lambda repressor-like DNA-binding domains"/>
    <property type="match status" value="1"/>
</dbReference>
<organism evidence="3 4">
    <name type="scientific">Antiquaquibacter oligotrophicus</name>
    <dbReference type="NCBI Taxonomy" id="2880260"/>
    <lineage>
        <taxon>Bacteria</taxon>
        <taxon>Bacillati</taxon>
        <taxon>Actinomycetota</taxon>
        <taxon>Actinomycetes</taxon>
        <taxon>Micrococcales</taxon>
        <taxon>Microbacteriaceae</taxon>
        <taxon>Antiquaquibacter</taxon>
    </lineage>
</organism>
<name>A0ABT6KNH3_9MICO</name>
<proteinExistence type="predicted"/>
<accession>A0ABT6KNH3</accession>
<dbReference type="EMBL" id="JARXVQ010000001">
    <property type="protein sequence ID" value="MDH6181552.1"/>
    <property type="molecule type" value="Genomic_DNA"/>
</dbReference>
<evidence type="ECO:0000256" key="1">
    <source>
        <dbReference type="ARBA" id="ARBA00023125"/>
    </source>
</evidence>
<dbReference type="PANTHER" id="PTHR46797">
    <property type="entry name" value="HTH-TYPE TRANSCRIPTIONAL REGULATOR"/>
    <property type="match status" value="1"/>
</dbReference>
<dbReference type="InterPro" id="IPR050807">
    <property type="entry name" value="TransReg_Diox_bact_type"/>
</dbReference>
<dbReference type="InterPro" id="IPR014710">
    <property type="entry name" value="RmlC-like_jellyroll"/>
</dbReference>
<dbReference type="SUPFAM" id="SSF51182">
    <property type="entry name" value="RmlC-like cupins"/>
    <property type="match status" value="1"/>
</dbReference>
<feature type="domain" description="HTH cro/C1-type" evidence="2">
    <location>
        <begin position="1"/>
        <end position="46"/>
    </location>
</feature>
<dbReference type="SUPFAM" id="SSF47413">
    <property type="entry name" value="lambda repressor-like DNA-binding domains"/>
    <property type="match status" value="1"/>
</dbReference>
<comment type="caution">
    <text evidence="3">The sequence shown here is derived from an EMBL/GenBank/DDBJ whole genome shotgun (WGS) entry which is preliminary data.</text>
</comment>
<dbReference type="Pfam" id="PF01381">
    <property type="entry name" value="HTH_3"/>
    <property type="match status" value="1"/>
</dbReference>
<dbReference type="InterPro" id="IPR001387">
    <property type="entry name" value="Cro/C1-type_HTH"/>
</dbReference>
<dbReference type="InterPro" id="IPR011051">
    <property type="entry name" value="RmlC_Cupin_sf"/>
</dbReference>
<dbReference type="PANTHER" id="PTHR46797:SF1">
    <property type="entry name" value="METHYLPHOSPHONATE SYNTHASE"/>
    <property type="match status" value="1"/>
</dbReference>
<evidence type="ECO:0000313" key="3">
    <source>
        <dbReference type="EMBL" id="MDH6181552.1"/>
    </source>
</evidence>
<dbReference type="InterPro" id="IPR013096">
    <property type="entry name" value="Cupin_2"/>
</dbReference>
<dbReference type="PROSITE" id="PS50943">
    <property type="entry name" value="HTH_CROC1"/>
    <property type="match status" value="1"/>
</dbReference>
<gene>
    <name evidence="3" type="ORF">M2152_001734</name>
</gene>
<dbReference type="CDD" id="cd00093">
    <property type="entry name" value="HTH_XRE"/>
    <property type="match status" value="1"/>
</dbReference>
<dbReference type="InterPro" id="IPR010982">
    <property type="entry name" value="Lambda_DNA-bd_dom_sf"/>
</dbReference>
<keyword evidence="1" id="KW-0238">DNA-binding</keyword>
<evidence type="ECO:0000313" key="4">
    <source>
        <dbReference type="Proteomes" id="UP001160142"/>
    </source>
</evidence>
<protein>
    <submittedName>
        <fullName evidence="3">Quercetin dioxygenase-like cupin family protein</fullName>
    </submittedName>
</protein>
<sequence>MTLVQLAADAELSHPFLSQLERGLARPSMVSLERIARALGSSQLELIAAAEQTGEETEVAATVVRSGEGTRGHYAEGEARMLVQGIRRFHPMEFTGANESFGDYFVHDEDEFLHVVEGAVEVDLGPQGVVTVLPGDSLYYGGGTPHRWRSVAPGGFRLFVVKEKPKHL</sequence>
<reference evidence="3 4" key="1">
    <citation type="submission" date="2023-04" db="EMBL/GenBank/DDBJ databases">
        <title>Genome Encyclopedia of Bacteria and Archaea VI: Functional Genomics of Type Strains.</title>
        <authorList>
            <person name="Whitman W."/>
        </authorList>
    </citation>
    <scope>NUCLEOTIDE SEQUENCE [LARGE SCALE GENOMIC DNA]</scope>
    <source>
        <strain evidence="3 4">SG_E_30_P1</strain>
    </source>
</reference>
<evidence type="ECO:0000259" key="2">
    <source>
        <dbReference type="PROSITE" id="PS50943"/>
    </source>
</evidence>
<keyword evidence="4" id="KW-1185">Reference proteome</keyword>
<dbReference type="Gene3D" id="2.60.120.10">
    <property type="entry name" value="Jelly Rolls"/>
    <property type="match status" value="1"/>
</dbReference>
<dbReference type="Pfam" id="PF07883">
    <property type="entry name" value="Cupin_2"/>
    <property type="match status" value="1"/>
</dbReference>
<dbReference type="Proteomes" id="UP001160142">
    <property type="component" value="Unassembled WGS sequence"/>
</dbReference>